<dbReference type="Proteomes" id="UP000598633">
    <property type="component" value="Unassembled WGS sequence"/>
</dbReference>
<sequence>MVFHFVDQILELDPGRHALGIKHVTSGESFVRPNAGGRATLLSCIIGEALGQLGAWNVMAAKDFAVRPVAGVVGEVAISGEAAVGDSVLLDTTIDSVTDDAVFYHAAASVGGATVLRLENTLGPLLPMEQFNDPKEMRERFAGICHSGDSTGAPETGESTAPPFDLSFDEILSFESCKEAAAVRTLSGSEAFLKDHFPRKPVLPLSLLLESLLQLGQKLLEDGGSLYVPTGAQRVKMSRFVEPGDSLVVKVRVSERNAKNALLKFRSEVEGERVCVGQAEYRAVIGENR</sequence>
<dbReference type="PANTHER" id="PTHR30272:SF1">
    <property type="entry name" value="3-HYDROXYACYL-[ACYL-CARRIER-PROTEIN] DEHYDRATASE"/>
    <property type="match status" value="1"/>
</dbReference>
<name>A0A8J6Y7J2_9BACT</name>
<evidence type="ECO:0008006" key="4">
    <source>
        <dbReference type="Google" id="ProtNLM"/>
    </source>
</evidence>
<accession>A0A8J6Y7J2</accession>
<dbReference type="AlphaFoldDB" id="A0A8J6Y7J2"/>
<evidence type="ECO:0000313" key="2">
    <source>
        <dbReference type="EMBL" id="MBD3871089.1"/>
    </source>
</evidence>
<protein>
    <recommendedName>
        <fullName evidence="4">3-hydroxyacyl-[acyl-carrier-protein] dehydratase</fullName>
    </recommendedName>
</protein>
<dbReference type="Gene3D" id="3.10.129.10">
    <property type="entry name" value="Hotdog Thioesterase"/>
    <property type="match status" value="2"/>
</dbReference>
<dbReference type="Pfam" id="PF07977">
    <property type="entry name" value="FabA"/>
    <property type="match status" value="1"/>
</dbReference>
<evidence type="ECO:0000313" key="3">
    <source>
        <dbReference type="Proteomes" id="UP000598633"/>
    </source>
</evidence>
<dbReference type="PANTHER" id="PTHR30272">
    <property type="entry name" value="3-HYDROXYACYL-[ACYL-CARRIER-PROTEIN] DEHYDRATASE"/>
    <property type="match status" value="1"/>
</dbReference>
<dbReference type="SUPFAM" id="SSF54637">
    <property type="entry name" value="Thioesterase/thiol ester dehydrase-isomerase"/>
    <property type="match status" value="2"/>
</dbReference>
<dbReference type="InterPro" id="IPR029069">
    <property type="entry name" value="HotDog_dom_sf"/>
</dbReference>
<evidence type="ECO:0000256" key="1">
    <source>
        <dbReference type="ARBA" id="ARBA00023239"/>
    </source>
</evidence>
<reference evidence="2 3" key="1">
    <citation type="submission" date="2020-08" db="EMBL/GenBank/DDBJ databases">
        <title>Acidobacteriota in marine sediments use diverse sulfur dissimilation pathways.</title>
        <authorList>
            <person name="Wasmund K."/>
        </authorList>
    </citation>
    <scope>NUCLEOTIDE SEQUENCE [LARGE SCALE GENOMIC DNA]</scope>
    <source>
        <strain evidence="2">MAG AM3-A</strain>
    </source>
</reference>
<keyword evidence="1" id="KW-0456">Lyase</keyword>
<comment type="caution">
    <text evidence="2">The sequence shown here is derived from an EMBL/GenBank/DDBJ whole genome shotgun (WGS) entry which is preliminary data.</text>
</comment>
<proteinExistence type="predicted"/>
<gene>
    <name evidence="2" type="ORF">IFJ97_07015</name>
</gene>
<dbReference type="GO" id="GO:0016829">
    <property type="term" value="F:lyase activity"/>
    <property type="evidence" value="ECO:0007669"/>
    <property type="project" value="UniProtKB-KW"/>
</dbReference>
<organism evidence="2 3">
    <name type="scientific">Candidatus Sulfomarinibacter kjeldsenii</name>
    <dbReference type="NCBI Taxonomy" id="2885994"/>
    <lineage>
        <taxon>Bacteria</taxon>
        <taxon>Pseudomonadati</taxon>
        <taxon>Acidobacteriota</taxon>
        <taxon>Thermoanaerobaculia</taxon>
        <taxon>Thermoanaerobaculales</taxon>
        <taxon>Candidatus Sulfomarinibacteraceae</taxon>
        <taxon>Candidatus Sulfomarinibacter</taxon>
    </lineage>
</organism>
<dbReference type="InterPro" id="IPR013114">
    <property type="entry name" value="FabA_FabZ"/>
</dbReference>
<dbReference type="EMBL" id="JACXWA010000114">
    <property type="protein sequence ID" value="MBD3871089.1"/>
    <property type="molecule type" value="Genomic_DNA"/>
</dbReference>